<proteinExistence type="predicted"/>
<sequence length="41" mass="4551">MSDFAVDEKFQFLYGAIEGALRLPAARPPDVFQFLYGAIEG</sequence>
<name>S2DT97_INDAL</name>
<reference evidence="1 2" key="1">
    <citation type="journal article" date="2013" name="Genome Announc.">
        <title>Draft Genome Sequence of Indibacter alkaliphilus Strain LW1T, Isolated from Lonar Lake, a Haloalkaline Lake in the Buldana District of Maharashtra, India.</title>
        <authorList>
            <person name="Singh A."/>
            <person name="Kumar Jangir P."/>
            <person name="Sharma R."/>
            <person name="Singh A."/>
            <person name="Kumar Pinnaka A."/>
            <person name="Shivaji S."/>
        </authorList>
    </citation>
    <scope>NUCLEOTIDE SEQUENCE [LARGE SCALE GENOMIC DNA]</scope>
    <source>
        <strain evidence="2">CCUG 57479 / KCTC 22604 / LW1</strain>
    </source>
</reference>
<protein>
    <submittedName>
        <fullName evidence="1">Uncharacterized protein</fullName>
    </submittedName>
</protein>
<evidence type="ECO:0000313" key="1">
    <source>
        <dbReference type="EMBL" id="EPA00476.1"/>
    </source>
</evidence>
<dbReference type="EMBL" id="ALWO02000003">
    <property type="protein sequence ID" value="EPA00476.1"/>
    <property type="molecule type" value="Genomic_DNA"/>
</dbReference>
<accession>S2DT97</accession>
<organism evidence="1 2">
    <name type="scientific">Indibacter alkaliphilus (strain CCUG 57479 / KCTC 22604 / LW1)</name>
    <dbReference type="NCBI Taxonomy" id="1189612"/>
    <lineage>
        <taxon>Bacteria</taxon>
        <taxon>Pseudomonadati</taxon>
        <taxon>Bacteroidota</taxon>
        <taxon>Cytophagia</taxon>
        <taxon>Cytophagales</taxon>
        <taxon>Cyclobacteriaceae</taxon>
    </lineage>
</organism>
<dbReference type="AlphaFoldDB" id="S2DT97"/>
<keyword evidence="2" id="KW-1185">Reference proteome</keyword>
<comment type="caution">
    <text evidence="1">The sequence shown here is derived from an EMBL/GenBank/DDBJ whole genome shotgun (WGS) entry which is preliminary data.</text>
</comment>
<dbReference type="Proteomes" id="UP000006073">
    <property type="component" value="Unassembled WGS sequence"/>
</dbReference>
<gene>
    <name evidence="1" type="ORF">A33Q_0096</name>
</gene>
<evidence type="ECO:0000313" key="2">
    <source>
        <dbReference type="Proteomes" id="UP000006073"/>
    </source>
</evidence>